<dbReference type="KEGG" id="vg:80034025"/>
<protein>
    <submittedName>
        <fullName evidence="1">Uncharacterized protein</fullName>
    </submittedName>
</protein>
<accession>A0A3G2KJ49</accession>
<sequence length="119" mass="12356">MPKRHWNDGPLGNTPLKADALNELEEDLEAALLQLARDPGQLFAGTVTRDAAGAPVSATVAWPDGVGGVYSGEASPDFPGAVDSYTVTRTGTPVLTFTQPAVTRDTAGLVVNRPPITVS</sequence>
<organism evidence="1 2">
    <name type="scientific">Arthrobacter phage Ryan</name>
    <dbReference type="NCBI Taxonomy" id="2419968"/>
    <lineage>
        <taxon>Viruses</taxon>
        <taxon>Duplodnaviria</taxon>
        <taxon>Heunggongvirae</taxon>
        <taxon>Uroviricota</taxon>
        <taxon>Caudoviricetes</taxon>
        <taxon>Daemsvirinae</taxon>
        <taxon>Nanditavirus</taxon>
        <taxon>Nanditavirus ryan</taxon>
    </lineage>
</organism>
<gene>
    <name evidence="1" type="primary">29</name>
    <name evidence="1" type="ORF">PBI_RYAN_29</name>
</gene>
<proteinExistence type="predicted"/>
<name>A0A3G2KJ49_9CAUD</name>
<reference evidence="1 2" key="1">
    <citation type="submission" date="2018-09" db="EMBL/GenBank/DDBJ databases">
        <authorList>
            <person name="Rimple P.A."/>
            <person name="Stoner T.H."/>
            <person name="Garlena R.A."/>
            <person name="Russell D.A."/>
            <person name="Pope W.H."/>
            <person name="Jacobs-Sera D."/>
            <person name="Hatfull G.F."/>
        </authorList>
    </citation>
    <scope>NUCLEOTIDE SEQUENCE [LARGE SCALE GENOMIC DNA]</scope>
</reference>
<dbReference type="GeneID" id="80034025"/>
<evidence type="ECO:0000313" key="1">
    <source>
        <dbReference type="EMBL" id="AYN59021.1"/>
    </source>
</evidence>
<keyword evidence="2" id="KW-1185">Reference proteome</keyword>
<dbReference type="EMBL" id="MH834627">
    <property type="protein sequence ID" value="AYN59021.1"/>
    <property type="molecule type" value="Genomic_DNA"/>
</dbReference>
<dbReference type="Proteomes" id="UP000280567">
    <property type="component" value="Segment"/>
</dbReference>
<dbReference type="RefSeq" id="YP_010760925.1">
    <property type="nucleotide sequence ID" value="NC_073589.1"/>
</dbReference>
<evidence type="ECO:0000313" key="2">
    <source>
        <dbReference type="Proteomes" id="UP000280567"/>
    </source>
</evidence>